<reference evidence="3 4" key="1">
    <citation type="journal article" date="2020" name="bioRxiv">
        <title>Whole genome comparisons of ergot fungi reveals the divergence and evolution of species within the genus Claviceps are the result of varying mechanisms driving genome evolution and host range expansion.</title>
        <authorList>
            <person name="Wyka S.A."/>
            <person name="Mondo S.J."/>
            <person name="Liu M."/>
            <person name="Dettman J."/>
            <person name="Nalam V."/>
            <person name="Broders K.D."/>
        </authorList>
    </citation>
    <scope>NUCLEOTIDE SEQUENCE [LARGE SCALE GENOMIC DNA]</scope>
    <source>
        <strain evidence="3 4">Clav52</strain>
    </source>
</reference>
<dbReference type="AlphaFoldDB" id="A0A9P7U925"/>
<organism evidence="3 4">
    <name type="scientific">Claviceps aff. purpurea</name>
    <dbReference type="NCBI Taxonomy" id="1967640"/>
    <lineage>
        <taxon>Eukaryota</taxon>
        <taxon>Fungi</taxon>
        <taxon>Dikarya</taxon>
        <taxon>Ascomycota</taxon>
        <taxon>Pezizomycotina</taxon>
        <taxon>Sordariomycetes</taxon>
        <taxon>Hypocreomycetidae</taxon>
        <taxon>Hypocreales</taxon>
        <taxon>Clavicipitaceae</taxon>
        <taxon>Claviceps</taxon>
    </lineage>
</organism>
<keyword evidence="1" id="KW-0175">Coiled coil</keyword>
<comment type="caution">
    <text evidence="3">The sequence shown here is derived from an EMBL/GenBank/DDBJ whole genome shotgun (WGS) entry which is preliminary data.</text>
</comment>
<evidence type="ECO:0000313" key="3">
    <source>
        <dbReference type="EMBL" id="KAG6301930.1"/>
    </source>
</evidence>
<dbReference type="EMBL" id="SRRH01000034">
    <property type="protein sequence ID" value="KAG6301930.1"/>
    <property type="molecule type" value="Genomic_DNA"/>
</dbReference>
<proteinExistence type="predicted"/>
<evidence type="ECO:0000313" key="4">
    <source>
        <dbReference type="Proteomes" id="UP000707071"/>
    </source>
</evidence>
<feature type="region of interest" description="Disordered" evidence="2">
    <location>
        <begin position="91"/>
        <end position="118"/>
    </location>
</feature>
<evidence type="ECO:0000256" key="2">
    <source>
        <dbReference type="SAM" id="MobiDB-lite"/>
    </source>
</evidence>
<protein>
    <submittedName>
        <fullName evidence="3">Uncharacterized protein</fullName>
    </submittedName>
</protein>
<gene>
    <name evidence="3" type="ORF">E4U09_004254</name>
</gene>
<evidence type="ECO:0000256" key="1">
    <source>
        <dbReference type="SAM" id="Coils"/>
    </source>
</evidence>
<sequence>MAEVSGARGMLDFHEMMNALLNLQQGEQILVPLDGETGSEETRRDSILWAAPIRVQPPRRRLGPQYQGMIGRRTVNAVLTLPGEQLLVPVDGNMGPEKADKRMRNARTSAKSRRNRGKNAIIHEKLQQANRKLREIYEVIREQDEVIREQDEMLRQQAEEYKQLRQQRENKGPQN</sequence>
<keyword evidence="4" id="KW-1185">Reference proteome</keyword>
<name>A0A9P7U925_9HYPO</name>
<accession>A0A9P7U925</accession>
<feature type="coiled-coil region" evidence="1">
    <location>
        <begin position="123"/>
        <end position="167"/>
    </location>
</feature>
<dbReference type="Proteomes" id="UP000707071">
    <property type="component" value="Unassembled WGS sequence"/>
</dbReference>